<dbReference type="GO" id="GO:0008422">
    <property type="term" value="F:beta-glucosidase activity"/>
    <property type="evidence" value="ECO:0007669"/>
    <property type="project" value="UniProtKB-ARBA"/>
</dbReference>
<dbReference type="FunFam" id="2.60.40.10:FF:000495">
    <property type="entry name" value="Periplasmic beta-glucosidase"/>
    <property type="match status" value="1"/>
</dbReference>
<dbReference type="Gene3D" id="3.40.50.1700">
    <property type="entry name" value="Glycoside hydrolase family 3 C-terminal domain"/>
    <property type="match status" value="1"/>
</dbReference>
<dbReference type="PANTHER" id="PTHR30620:SF123">
    <property type="entry name" value="BETA-XYLOSIDASE"/>
    <property type="match status" value="1"/>
</dbReference>
<evidence type="ECO:0000313" key="4">
    <source>
        <dbReference type="EMBL" id="MCR2802717.1"/>
    </source>
</evidence>
<sequence>MHPYKNAALPVDVRVDDLLHRMTLAEKVVQTLSIGKVGQSFDVELNEDGSLAEGCMEEIYTHGAGAIQLPFKTDSIETRIKKLNALQDYFVNKTRLGIPVMAQEECLHGHLAKDATSFPIPIAMASTWDTELIERVYSAIGKEARVRGGHEAHTPVLDLARDPRWGRTEETYGEDTHLVSRMGVAAVRGLQGTDETVGPEHVIAAPKHLAGYAQSDGGRNFAPSNIPIRVLRDQILPPFKAVVQEAGALGMMPSHNEIDGIPCHGNRQLLTEILRDEWGFNGIVVSDYFDASRLDILFHVVDNQKEAAVKALKAGLDMDLPGGGCYTQLLDAIAEDPALEEVLNVTVARILRVKFLLGLFENPYADAEHAKQVINCEQHKKLAKEAADKSITLLKNEGGLLPLNRNEIRKLAVIGPNAHPICTGSYSTKPNKGISILDGIIAKTNGELEVAYAVGCEIIKGKDDSGETELDRRMNNPQLSTWDKNAAWIEEAVSVAKESDVAILCIGGNTLTSREAIFFNDDRGDRYDLDLPGVQNELVKRIVETGTPTVVLLINGGPLTINYIAQHVPAILEGWYLGEETGHAVADVLFGDVNPSGKLPITFPRSVGQLPVYYSQKPTGLFKKYLFAEHDEPLFSFGTGLSYTTFQYRHLQLSSNTMPMNGCVTVTVEVSNTGERAGDEIVQLYIADLVSSVTRPVQELKGFMRITLQPGEAQTVAFRIEPSMLSFTGEDYETTVEPGAFKIMVGSSSKHYESIVLNVIEEEKTNDAQ</sequence>
<dbReference type="InterPro" id="IPR013783">
    <property type="entry name" value="Ig-like_fold"/>
</dbReference>
<dbReference type="InterPro" id="IPR036881">
    <property type="entry name" value="Glyco_hydro_3_C_sf"/>
</dbReference>
<dbReference type="RefSeq" id="WP_257442382.1">
    <property type="nucleotide sequence ID" value="NZ_JANIPJ010000001.1"/>
</dbReference>
<dbReference type="Gene3D" id="2.60.40.10">
    <property type="entry name" value="Immunoglobulins"/>
    <property type="match status" value="1"/>
</dbReference>
<dbReference type="InterPro" id="IPR026891">
    <property type="entry name" value="Fn3-like"/>
</dbReference>
<dbReference type="SUPFAM" id="SSF52279">
    <property type="entry name" value="Beta-D-glucan exohydrolase, C-terminal domain"/>
    <property type="match status" value="1"/>
</dbReference>
<evidence type="ECO:0000256" key="2">
    <source>
        <dbReference type="ARBA" id="ARBA00022801"/>
    </source>
</evidence>
<accession>A0A9X2S9G1</accession>
<dbReference type="Pfam" id="PF01915">
    <property type="entry name" value="Glyco_hydro_3_C"/>
    <property type="match status" value="1"/>
</dbReference>
<gene>
    <name evidence="4" type="ORF">NQZ67_02370</name>
</gene>
<evidence type="ECO:0000313" key="5">
    <source>
        <dbReference type="Proteomes" id="UP001141950"/>
    </source>
</evidence>
<dbReference type="InterPro" id="IPR017853">
    <property type="entry name" value="GH"/>
</dbReference>
<dbReference type="SMART" id="SM01217">
    <property type="entry name" value="Fn3_like"/>
    <property type="match status" value="1"/>
</dbReference>
<dbReference type="Gene3D" id="3.20.20.300">
    <property type="entry name" value="Glycoside hydrolase, family 3, N-terminal domain"/>
    <property type="match status" value="1"/>
</dbReference>
<dbReference type="Pfam" id="PF00933">
    <property type="entry name" value="Glyco_hydro_3"/>
    <property type="match status" value="1"/>
</dbReference>
<keyword evidence="2 4" id="KW-0378">Hydrolase</keyword>
<dbReference type="AlphaFoldDB" id="A0A9X2S9G1"/>
<dbReference type="InterPro" id="IPR002772">
    <property type="entry name" value="Glyco_hydro_3_C"/>
</dbReference>
<comment type="caution">
    <text evidence="4">The sequence shown here is derived from an EMBL/GenBank/DDBJ whole genome shotgun (WGS) entry which is preliminary data.</text>
</comment>
<dbReference type="PANTHER" id="PTHR30620">
    <property type="entry name" value="PERIPLASMIC BETA-GLUCOSIDASE-RELATED"/>
    <property type="match status" value="1"/>
</dbReference>
<comment type="similarity">
    <text evidence="1">Belongs to the glycosyl hydrolase 3 family.</text>
</comment>
<name>A0A9X2S9G1_9BACL</name>
<dbReference type="InterPro" id="IPR051915">
    <property type="entry name" value="Cellulose_Degrad_GH3"/>
</dbReference>
<dbReference type="Proteomes" id="UP001141950">
    <property type="component" value="Unassembled WGS sequence"/>
</dbReference>
<dbReference type="SUPFAM" id="SSF51445">
    <property type="entry name" value="(Trans)glycosidases"/>
    <property type="match status" value="1"/>
</dbReference>
<proteinExistence type="inferred from homology"/>
<evidence type="ECO:0000259" key="3">
    <source>
        <dbReference type="SMART" id="SM01217"/>
    </source>
</evidence>
<reference evidence="4" key="1">
    <citation type="submission" date="2022-08" db="EMBL/GenBank/DDBJ databases">
        <title>The genomic sequence of strain Paenibacillus sp. SCIV0701.</title>
        <authorList>
            <person name="Zhao H."/>
        </authorList>
    </citation>
    <scope>NUCLEOTIDE SEQUENCE</scope>
    <source>
        <strain evidence="4">SCIV0701</strain>
    </source>
</reference>
<keyword evidence="5" id="KW-1185">Reference proteome</keyword>
<protein>
    <submittedName>
        <fullName evidence="4">Glycoside hydrolase family 3 C-terminal domain-containing protein</fullName>
    </submittedName>
</protein>
<dbReference type="PRINTS" id="PR00133">
    <property type="entry name" value="GLHYDRLASE3"/>
</dbReference>
<dbReference type="EMBL" id="JANIPJ010000001">
    <property type="protein sequence ID" value="MCR2802717.1"/>
    <property type="molecule type" value="Genomic_DNA"/>
</dbReference>
<dbReference type="Pfam" id="PF14310">
    <property type="entry name" value="Fn3-like"/>
    <property type="match status" value="1"/>
</dbReference>
<dbReference type="InterPro" id="IPR001764">
    <property type="entry name" value="Glyco_hydro_3_N"/>
</dbReference>
<dbReference type="InterPro" id="IPR036962">
    <property type="entry name" value="Glyco_hydro_3_N_sf"/>
</dbReference>
<organism evidence="4 5">
    <name type="scientific">Paenibacillus soyae</name>
    <dbReference type="NCBI Taxonomy" id="2969249"/>
    <lineage>
        <taxon>Bacteria</taxon>
        <taxon>Bacillati</taxon>
        <taxon>Bacillota</taxon>
        <taxon>Bacilli</taxon>
        <taxon>Bacillales</taxon>
        <taxon>Paenibacillaceae</taxon>
        <taxon>Paenibacillus</taxon>
    </lineage>
</organism>
<feature type="domain" description="Fibronectin type III-like" evidence="3">
    <location>
        <begin position="680"/>
        <end position="749"/>
    </location>
</feature>
<evidence type="ECO:0000256" key="1">
    <source>
        <dbReference type="ARBA" id="ARBA00005336"/>
    </source>
</evidence>
<dbReference type="GO" id="GO:0009251">
    <property type="term" value="P:glucan catabolic process"/>
    <property type="evidence" value="ECO:0007669"/>
    <property type="project" value="TreeGrafter"/>
</dbReference>